<dbReference type="EnsemblMetazoa" id="PPAI007705-RA">
    <property type="protein sequence ID" value="PPAI007705-PA"/>
    <property type="gene ID" value="PPAI007705"/>
</dbReference>
<dbReference type="Pfam" id="PF16172">
    <property type="entry name" value="DOCK_N"/>
    <property type="match status" value="1"/>
</dbReference>
<dbReference type="VEuPathDB" id="VectorBase:PPAI007705"/>
<dbReference type="Gene3D" id="2.30.30.40">
    <property type="entry name" value="SH3 Domains"/>
    <property type="match status" value="1"/>
</dbReference>
<reference evidence="1" key="1">
    <citation type="submission" date="2022-08" db="UniProtKB">
        <authorList>
            <consortium name="EnsemblMetazoa"/>
        </authorList>
    </citation>
    <scope>IDENTIFICATION</scope>
    <source>
        <strain evidence="1">Israel</strain>
    </source>
</reference>
<evidence type="ECO:0000313" key="2">
    <source>
        <dbReference type="Proteomes" id="UP000092462"/>
    </source>
</evidence>
<dbReference type="GO" id="GO:0005886">
    <property type="term" value="C:plasma membrane"/>
    <property type="evidence" value="ECO:0007669"/>
    <property type="project" value="TreeGrafter"/>
</dbReference>
<dbReference type="GO" id="GO:0007264">
    <property type="term" value="P:small GTPase-mediated signal transduction"/>
    <property type="evidence" value="ECO:0007669"/>
    <property type="project" value="InterPro"/>
</dbReference>
<protein>
    <submittedName>
        <fullName evidence="1">Uncharacterized protein</fullName>
    </submittedName>
</protein>
<dbReference type="InterPro" id="IPR032376">
    <property type="entry name" value="DOCK_N"/>
</dbReference>
<proteinExistence type="predicted"/>
<dbReference type="InterPro" id="IPR036028">
    <property type="entry name" value="SH3-like_dom_sf"/>
</dbReference>
<dbReference type="AlphaFoldDB" id="A0A1B0DHS1"/>
<evidence type="ECO:0000313" key="1">
    <source>
        <dbReference type="EnsemblMetazoa" id="PPAI007705-PA"/>
    </source>
</evidence>
<dbReference type="InterPro" id="IPR042455">
    <property type="entry name" value="DOCK_N_sub1"/>
</dbReference>
<dbReference type="VEuPathDB" id="VectorBase:PPAPM1_011446"/>
<dbReference type="GO" id="GO:0005085">
    <property type="term" value="F:guanyl-nucleotide exchange factor activity"/>
    <property type="evidence" value="ECO:0007669"/>
    <property type="project" value="InterPro"/>
</dbReference>
<dbReference type="Proteomes" id="UP000092462">
    <property type="component" value="Unassembled WGS sequence"/>
</dbReference>
<sequence length="130" mass="15232">IHNWHGDVRCGLPLDVGDSVEILEECGPWFRGTCPRRPRVVGLFPKSYIHIKDLNKVDPVVAECTQVLREWSEIWKKLFVERETYKFTTLRKVMLSLLESRRELLGLTLTQDQTLELQLKVISKIDWGNR</sequence>
<dbReference type="Gene3D" id="1.20.1270.350">
    <property type="entry name" value="Dedicator of cytokinesis N-terminal subdomain"/>
    <property type="match status" value="1"/>
</dbReference>
<dbReference type="GO" id="GO:0005737">
    <property type="term" value="C:cytoplasm"/>
    <property type="evidence" value="ECO:0007669"/>
    <property type="project" value="TreeGrafter"/>
</dbReference>
<dbReference type="PANTHER" id="PTHR45653">
    <property type="entry name" value="DEDICATOR OF CYTOKINESIS"/>
    <property type="match status" value="1"/>
</dbReference>
<dbReference type="EMBL" id="AJVK01061505">
    <property type="status" value="NOT_ANNOTATED_CDS"/>
    <property type="molecule type" value="Genomic_DNA"/>
</dbReference>
<keyword evidence="2" id="KW-1185">Reference proteome</keyword>
<dbReference type="SUPFAM" id="SSF50044">
    <property type="entry name" value="SH3-domain"/>
    <property type="match status" value="1"/>
</dbReference>
<accession>A0A1B0DHS1</accession>
<dbReference type="CDD" id="cd11872">
    <property type="entry name" value="SH3_DOCK_AB"/>
    <property type="match status" value="1"/>
</dbReference>
<dbReference type="PANTHER" id="PTHR45653:SF12">
    <property type="entry name" value="SPONGE, ISOFORM E"/>
    <property type="match status" value="1"/>
</dbReference>
<dbReference type="PROSITE" id="PS50002">
    <property type="entry name" value="SH3"/>
    <property type="match status" value="1"/>
</dbReference>
<dbReference type="InterPro" id="IPR026791">
    <property type="entry name" value="DOCK"/>
</dbReference>
<organism evidence="1 2">
    <name type="scientific">Phlebotomus papatasi</name>
    <name type="common">Sandfly</name>
    <dbReference type="NCBI Taxonomy" id="29031"/>
    <lineage>
        <taxon>Eukaryota</taxon>
        <taxon>Metazoa</taxon>
        <taxon>Ecdysozoa</taxon>
        <taxon>Arthropoda</taxon>
        <taxon>Hexapoda</taxon>
        <taxon>Insecta</taxon>
        <taxon>Pterygota</taxon>
        <taxon>Neoptera</taxon>
        <taxon>Endopterygota</taxon>
        <taxon>Diptera</taxon>
        <taxon>Nematocera</taxon>
        <taxon>Psychodoidea</taxon>
        <taxon>Psychodidae</taxon>
        <taxon>Phlebotomus</taxon>
        <taxon>Phlebotomus</taxon>
    </lineage>
</organism>
<name>A0A1B0DHS1_PHLPP</name>
<dbReference type="GO" id="GO:0031267">
    <property type="term" value="F:small GTPase binding"/>
    <property type="evidence" value="ECO:0007669"/>
    <property type="project" value="TreeGrafter"/>
</dbReference>
<dbReference type="InterPro" id="IPR001452">
    <property type="entry name" value="SH3_domain"/>
</dbReference>